<sequence>MYIYELGYYSPEGSYYHQLMHPSEFSREQLLALVCEATRQVLLELLEGSHQQEIGNLRIEGLLEFVGNALIHRFGFKPLELRAQLHFYRWAELFDPTDQGGEHQNPQSDFLRLENALEAELSPEQIEQLRNLFRIG</sequence>
<protein>
    <submittedName>
        <fullName evidence="1">Uncharacterized protein</fullName>
    </submittedName>
</protein>
<comment type="caution">
    <text evidence="1">The sequence shown here is derived from an EMBL/GenBank/DDBJ whole genome shotgun (WGS) entry which is preliminary data.</text>
</comment>
<dbReference type="AlphaFoldDB" id="A0A932CQC0"/>
<organism evidence="1 2">
    <name type="scientific">Tectimicrobiota bacterium</name>
    <dbReference type="NCBI Taxonomy" id="2528274"/>
    <lineage>
        <taxon>Bacteria</taxon>
        <taxon>Pseudomonadati</taxon>
        <taxon>Nitrospinota/Tectimicrobiota group</taxon>
        <taxon>Candidatus Tectimicrobiota</taxon>
    </lineage>
</organism>
<gene>
    <name evidence="1" type="ORF">HYY20_11525</name>
</gene>
<dbReference type="Proteomes" id="UP000769766">
    <property type="component" value="Unassembled WGS sequence"/>
</dbReference>
<evidence type="ECO:0000313" key="2">
    <source>
        <dbReference type="Proteomes" id="UP000769766"/>
    </source>
</evidence>
<evidence type="ECO:0000313" key="1">
    <source>
        <dbReference type="EMBL" id="MBI2877503.1"/>
    </source>
</evidence>
<accession>A0A932CQC0</accession>
<proteinExistence type="predicted"/>
<name>A0A932CQC0_UNCTE</name>
<dbReference type="EMBL" id="JACPRF010000352">
    <property type="protein sequence ID" value="MBI2877503.1"/>
    <property type="molecule type" value="Genomic_DNA"/>
</dbReference>
<reference evidence="1" key="1">
    <citation type="submission" date="2020-07" db="EMBL/GenBank/DDBJ databases">
        <title>Huge and variable diversity of episymbiotic CPR bacteria and DPANN archaea in groundwater ecosystems.</title>
        <authorList>
            <person name="He C.Y."/>
            <person name="Keren R."/>
            <person name="Whittaker M."/>
            <person name="Farag I.F."/>
            <person name="Doudna J."/>
            <person name="Cate J.H.D."/>
            <person name="Banfield J.F."/>
        </authorList>
    </citation>
    <scope>NUCLEOTIDE SEQUENCE</scope>
    <source>
        <strain evidence="1">NC_groundwater_672_Ag_B-0.1um_62_36</strain>
    </source>
</reference>